<dbReference type="EMBL" id="JBHSGN010000064">
    <property type="protein sequence ID" value="MFC4673927.1"/>
    <property type="molecule type" value="Genomic_DNA"/>
</dbReference>
<comment type="caution">
    <text evidence="1">The sequence shown here is derived from an EMBL/GenBank/DDBJ whole genome shotgun (WGS) entry which is preliminary data.</text>
</comment>
<reference evidence="2" key="1">
    <citation type="journal article" date="2019" name="Int. J. Syst. Evol. Microbiol.">
        <title>The Global Catalogue of Microorganisms (GCM) 10K type strain sequencing project: providing services to taxonomists for standard genome sequencing and annotation.</title>
        <authorList>
            <consortium name="The Broad Institute Genomics Platform"/>
            <consortium name="The Broad Institute Genome Sequencing Center for Infectious Disease"/>
            <person name="Wu L."/>
            <person name="Ma J."/>
        </authorList>
    </citation>
    <scope>NUCLEOTIDE SEQUENCE [LARGE SCALE GENOMIC DNA]</scope>
    <source>
        <strain evidence="2">CCUG 66188</strain>
    </source>
</reference>
<sequence length="389" mass="45587">MIDFSGNSRYWALAGYDLRLPYKDNEANFIVPSVELAIPPNVDEITYVEAYEKVFFLKKNISNVIYSQYFPHAKAYKGYNNSLIKLAKDKLRLDKLEQYESDYSILKLKSTKKNLYALQKADNKFYISKISIFENGFNDREDVKEVVIPFPGSIESIDQDDISIEIFDINDFEADIYILSKKMKTIYISKFRSSKEKCVFSQNLDVLTNEHFLPTSFCKYDKGIIIMDEDRKAFCFLEAKKNRFVKRETVLFEETVKGIKFFSVDFENIVCDLTGEYNKIDTDVTQIDVVLIFNENKIWYFNCFTKKMELLFGDGTTHIRNAPNEKKNLKEYRLIEIKDITPISNNCIFFKEEAENSYKYSLLTPRIRSLYMLGNIPIKNTESTTYDIS</sequence>
<gene>
    <name evidence="1" type="ORF">ACFO6W_09500</name>
</gene>
<name>A0ABV9KUX2_9BACT</name>
<keyword evidence="2" id="KW-1185">Reference proteome</keyword>
<evidence type="ECO:0000313" key="1">
    <source>
        <dbReference type="EMBL" id="MFC4673927.1"/>
    </source>
</evidence>
<accession>A0ABV9KUX2</accession>
<proteinExistence type="predicted"/>
<evidence type="ECO:0000313" key="2">
    <source>
        <dbReference type="Proteomes" id="UP001596023"/>
    </source>
</evidence>
<organism evidence="1 2">
    <name type="scientific">Dysgonomonas termitidis</name>
    <dbReference type="NCBI Taxonomy" id="1516126"/>
    <lineage>
        <taxon>Bacteria</taxon>
        <taxon>Pseudomonadati</taxon>
        <taxon>Bacteroidota</taxon>
        <taxon>Bacteroidia</taxon>
        <taxon>Bacteroidales</taxon>
        <taxon>Dysgonomonadaceae</taxon>
        <taxon>Dysgonomonas</taxon>
    </lineage>
</organism>
<protein>
    <submittedName>
        <fullName evidence="1">Uncharacterized protein</fullName>
    </submittedName>
</protein>
<dbReference type="RefSeq" id="WP_379995697.1">
    <property type="nucleotide sequence ID" value="NZ_JBHSGN010000064.1"/>
</dbReference>
<dbReference type="Proteomes" id="UP001596023">
    <property type="component" value="Unassembled WGS sequence"/>
</dbReference>